<feature type="transmembrane region" description="Helical" evidence="1">
    <location>
        <begin position="12"/>
        <end position="32"/>
    </location>
</feature>
<reference evidence="4" key="1">
    <citation type="submission" date="2011-12" db="EMBL/GenBank/DDBJ databases">
        <title>Complete sequence of Clostridium clariflavum DSM 19732.</title>
        <authorList>
            <consortium name="US DOE Joint Genome Institute"/>
            <person name="Lucas S."/>
            <person name="Han J."/>
            <person name="Lapidus A."/>
            <person name="Cheng J.-F."/>
            <person name="Goodwin L."/>
            <person name="Pitluck S."/>
            <person name="Peters L."/>
            <person name="Teshima H."/>
            <person name="Detter J.C."/>
            <person name="Han C."/>
            <person name="Tapia R."/>
            <person name="Land M."/>
            <person name="Hauser L."/>
            <person name="Kyrpides N."/>
            <person name="Ivanova N."/>
            <person name="Pagani I."/>
            <person name="Kitzmiller T."/>
            <person name="Lynd L."/>
            <person name="Izquierdo J."/>
            <person name="Woyke T."/>
        </authorList>
    </citation>
    <scope>NUCLEOTIDE SEQUENCE [LARGE SCALE GENOMIC DNA]</scope>
    <source>
        <strain evidence="4">DSM 19732 / NBRC 101661 / EBR45</strain>
    </source>
</reference>
<dbReference type="InterPro" id="IPR036415">
    <property type="entry name" value="Lamin_tail_dom_sf"/>
</dbReference>
<dbReference type="KEGG" id="ccl:Clocl_2821"/>
<dbReference type="eggNOG" id="COG5337">
    <property type="taxonomic scope" value="Bacteria"/>
</dbReference>
<proteinExistence type="predicted"/>
<dbReference type="Pfam" id="PF08757">
    <property type="entry name" value="CotH"/>
    <property type="match status" value="1"/>
</dbReference>
<dbReference type="Pfam" id="PF00932">
    <property type="entry name" value="LTD"/>
    <property type="match status" value="1"/>
</dbReference>
<dbReference type="SUPFAM" id="SSF74853">
    <property type="entry name" value="Lamin A/C globular tail domain"/>
    <property type="match status" value="1"/>
</dbReference>
<organism evidence="3 4">
    <name type="scientific">Acetivibrio clariflavus (strain DSM 19732 / NBRC 101661 / EBR45)</name>
    <name type="common">Clostridium clariflavum</name>
    <dbReference type="NCBI Taxonomy" id="720554"/>
    <lineage>
        <taxon>Bacteria</taxon>
        <taxon>Bacillati</taxon>
        <taxon>Bacillota</taxon>
        <taxon>Clostridia</taxon>
        <taxon>Eubacteriales</taxon>
        <taxon>Oscillospiraceae</taxon>
        <taxon>Acetivibrio</taxon>
    </lineage>
</organism>
<dbReference type="EMBL" id="CP003065">
    <property type="protein sequence ID" value="AEV69370.1"/>
    <property type="molecule type" value="Genomic_DNA"/>
</dbReference>
<sequence length="522" mass="60530" precursor="true">MNMEAMKKKRRIIAIIVSLLIPITFYIGDFYFTSKIHHFEKYKTVEPTEKEYGHTLYKCKHCGMIKSDNYVEPTSYLMPNIVINEVCGANDSLLPDENGDCFDWIELYNPTDRTINLLGFGLSDKKTDLFKYTFGDVEIKPNGYLVVYAVGDEVLESFDTNILYANFKLTSKGESIYLTLPTGKIIDRITYPELKGNESYSRFEVNNEVVYKITKGTPLEENKEFVTVKPPVFSANSGFYSNPFMLYLESESDTEIYYTLDSTEPNKNSIKYEGPILVKDATPNENVYRMKKDTTIYKEKFPNELVDKATIIRAIAYDKDGNSSEIVTKSYFVGLDKYKNTNVISLVTEPDNLFDEEKGIYVKGIDYKEWELGKKEGEAPFLNWKNRGFLWERPAEISYFDKGNLVLEQKLGIRIRGAGSRNFQQKSFNVFARKFYDGNNRLLTPLFNELSFPKSFILRACNYKEGFLQSLVSNRSISTQKSKPCILFIDGEYWGEYHILERYSTHYLEEHFKINKSTFARE</sequence>
<dbReference type="Gene3D" id="2.60.40.1260">
    <property type="entry name" value="Lamin Tail domain"/>
    <property type="match status" value="1"/>
</dbReference>
<reference evidence="3 4" key="2">
    <citation type="journal article" date="2012" name="Stand. Genomic Sci.">
        <title>Complete Genome Sequence of Clostridium clariflavum DSM 19732.</title>
        <authorList>
            <person name="Izquierdo J.A."/>
            <person name="Goodwin L."/>
            <person name="Davenport K.W."/>
            <person name="Teshima H."/>
            <person name="Bruce D."/>
            <person name="Detter C."/>
            <person name="Tapia R."/>
            <person name="Han S."/>
            <person name="Land M."/>
            <person name="Hauser L."/>
            <person name="Jeffries C.D."/>
            <person name="Han J."/>
            <person name="Pitluck S."/>
            <person name="Nolan M."/>
            <person name="Chen A."/>
            <person name="Huntemann M."/>
            <person name="Mavromatis K."/>
            <person name="Mikhailova N."/>
            <person name="Liolios K."/>
            <person name="Woyke T."/>
            <person name="Lynd L.R."/>
        </authorList>
    </citation>
    <scope>NUCLEOTIDE SEQUENCE [LARGE SCALE GENOMIC DNA]</scope>
    <source>
        <strain evidence="4">DSM 19732 / NBRC 101661 / EBR45</strain>
    </source>
</reference>
<dbReference type="HOGENOM" id="CLU_521478_0_0_9"/>
<evidence type="ECO:0000313" key="4">
    <source>
        <dbReference type="Proteomes" id="UP000005435"/>
    </source>
</evidence>
<accession>G8LSL8</accession>
<dbReference type="Pfam" id="PF13287">
    <property type="entry name" value="Fn3_assoc"/>
    <property type="match status" value="1"/>
</dbReference>
<gene>
    <name evidence="3" type="ordered locus">Clocl_2821</name>
</gene>
<dbReference type="InterPro" id="IPR014867">
    <property type="entry name" value="Spore_coat_CotH_CotH2/3/7"/>
</dbReference>
<name>G8LSL8_ACECE</name>
<dbReference type="InterPro" id="IPR026876">
    <property type="entry name" value="Fn3_assoc_repeat"/>
</dbReference>
<protein>
    <submittedName>
        <fullName evidence="3">CotH protein</fullName>
    </submittedName>
</protein>
<evidence type="ECO:0000256" key="1">
    <source>
        <dbReference type="SAM" id="Phobius"/>
    </source>
</evidence>
<keyword evidence="1" id="KW-0472">Membrane</keyword>
<keyword evidence="4" id="KW-1185">Reference proteome</keyword>
<dbReference type="Proteomes" id="UP000005435">
    <property type="component" value="Chromosome"/>
</dbReference>
<dbReference type="AlphaFoldDB" id="G8LSL8"/>
<dbReference type="InterPro" id="IPR001322">
    <property type="entry name" value="Lamin_tail_dom"/>
</dbReference>
<feature type="domain" description="LTD" evidence="2">
    <location>
        <begin position="69"/>
        <end position="193"/>
    </location>
</feature>
<dbReference type="STRING" id="720554.Clocl_2821"/>
<evidence type="ECO:0000259" key="2">
    <source>
        <dbReference type="PROSITE" id="PS51841"/>
    </source>
</evidence>
<evidence type="ECO:0000313" key="3">
    <source>
        <dbReference type="EMBL" id="AEV69370.1"/>
    </source>
</evidence>
<dbReference type="PROSITE" id="PS51841">
    <property type="entry name" value="LTD"/>
    <property type="match status" value="1"/>
</dbReference>
<keyword evidence="1" id="KW-0812">Transmembrane</keyword>
<keyword evidence="1" id="KW-1133">Transmembrane helix</keyword>